<protein>
    <submittedName>
        <fullName evidence="1">Uncharacterized protein</fullName>
    </submittedName>
</protein>
<proteinExistence type="predicted"/>
<evidence type="ECO:0000313" key="1">
    <source>
        <dbReference type="EMBL" id="PTR14969.1"/>
    </source>
</evidence>
<evidence type="ECO:0000313" key="2">
    <source>
        <dbReference type="Proteomes" id="UP000244060"/>
    </source>
</evidence>
<reference evidence="1 2" key="1">
    <citation type="submission" date="2018-04" db="EMBL/GenBank/DDBJ databases">
        <title>Genomic Encyclopedia of Type Strains, Phase III (KMG-III): the genomes of soil and plant-associated and newly described type strains.</title>
        <authorList>
            <person name="Whitman W."/>
        </authorList>
    </citation>
    <scope>NUCLEOTIDE SEQUENCE [LARGE SCALE GENOMIC DNA]</scope>
    <source>
        <strain evidence="1 2">KA25</strain>
    </source>
</reference>
<sequence>MLRWIDLFLIQTGFAIHAARLSDRTTRGMWP</sequence>
<dbReference type="Proteomes" id="UP000244060">
    <property type="component" value="Unassembled WGS sequence"/>
</dbReference>
<keyword evidence="2" id="KW-1185">Reference proteome</keyword>
<gene>
    <name evidence="1" type="ORF">C8J28_115114</name>
</gene>
<organism evidence="1 2">
    <name type="scientific">Cereibacter azotoformans</name>
    <dbReference type="NCBI Taxonomy" id="43057"/>
    <lineage>
        <taxon>Bacteria</taxon>
        <taxon>Pseudomonadati</taxon>
        <taxon>Pseudomonadota</taxon>
        <taxon>Alphaproteobacteria</taxon>
        <taxon>Rhodobacterales</taxon>
        <taxon>Paracoccaceae</taxon>
        <taxon>Cereibacter</taxon>
    </lineage>
</organism>
<dbReference type="EMBL" id="QAOT01000015">
    <property type="protein sequence ID" value="PTR14969.1"/>
    <property type="molecule type" value="Genomic_DNA"/>
</dbReference>
<accession>A0A2T5JXS8</accession>
<dbReference type="AlphaFoldDB" id="A0A2T5JXS8"/>
<comment type="caution">
    <text evidence="1">The sequence shown here is derived from an EMBL/GenBank/DDBJ whole genome shotgun (WGS) entry which is preliminary data.</text>
</comment>
<name>A0A2T5JXS8_9RHOB</name>